<evidence type="ECO:0000256" key="1">
    <source>
        <dbReference type="SAM" id="MobiDB-lite"/>
    </source>
</evidence>
<gene>
    <name evidence="2" type="ORF">SAMN05421806_10577</name>
</gene>
<keyword evidence="3" id="KW-1185">Reference proteome</keyword>
<proteinExistence type="predicted"/>
<feature type="region of interest" description="Disordered" evidence="1">
    <location>
        <begin position="1"/>
        <end position="20"/>
    </location>
</feature>
<sequence length="174" mass="19725">MTSTGVRSHTCRMPTAPSRFRDPRTTKYDYVARSILVRCPVCAGQAQVVRAAGEHGLWGPRRLSCLHCGASRTTAGGTLCFYGPAYEPTDPWLGLPLWLCTRTRHGYVWAYHHEHLTLLRQFVAATLRERAPWYDTGQKMTAMARLPRWMTKAGNRAEVLRAIDRLRAGTPRRT</sequence>
<dbReference type="STRING" id="417292.SAMN05421806_10577"/>
<protein>
    <submittedName>
        <fullName evidence="2">Uncharacterized protein</fullName>
    </submittedName>
</protein>
<dbReference type="Proteomes" id="UP000199155">
    <property type="component" value="Unassembled WGS sequence"/>
</dbReference>
<name>A0A1G8ZNQ3_9ACTN</name>
<reference evidence="2 3" key="1">
    <citation type="submission" date="2016-10" db="EMBL/GenBank/DDBJ databases">
        <authorList>
            <person name="de Groot N.N."/>
        </authorList>
    </citation>
    <scope>NUCLEOTIDE SEQUENCE [LARGE SCALE GENOMIC DNA]</scope>
    <source>
        <strain evidence="2 3">CGMCC 4.5727</strain>
    </source>
</reference>
<evidence type="ECO:0000313" key="3">
    <source>
        <dbReference type="Proteomes" id="UP000199155"/>
    </source>
</evidence>
<accession>A0A1G8ZNQ3</accession>
<dbReference type="AlphaFoldDB" id="A0A1G8ZNQ3"/>
<dbReference type="EMBL" id="FNFF01000005">
    <property type="protein sequence ID" value="SDK16214.1"/>
    <property type="molecule type" value="Genomic_DNA"/>
</dbReference>
<evidence type="ECO:0000313" key="2">
    <source>
        <dbReference type="EMBL" id="SDK16214.1"/>
    </source>
</evidence>
<organism evidence="2 3">
    <name type="scientific">Streptomyces indicus</name>
    <dbReference type="NCBI Taxonomy" id="417292"/>
    <lineage>
        <taxon>Bacteria</taxon>
        <taxon>Bacillati</taxon>
        <taxon>Actinomycetota</taxon>
        <taxon>Actinomycetes</taxon>
        <taxon>Kitasatosporales</taxon>
        <taxon>Streptomycetaceae</taxon>
        <taxon>Streptomyces</taxon>
    </lineage>
</organism>